<feature type="domain" description="S1 motif" evidence="10">
    <location>
        <begin position="652"/>
        <end position="730"/>
    </location>
</feature>
<comment type="function">
    <text evidence="8">3'-5' exoribonuclease that releases 5'-nucleoside monophosphates and is involved in maturation of structured RNAs.</text>
</comment>
<dbReference type="AlphaFoldDB" id="A0A9D7SZW6"/>
<keyword evidence="3 8" id="KW-0963">Cytoplasm</keyword>
<evidence type="ECO:0000256" key="2">
    <source>
        <dbReference type="ARBA" id="ARBA00004496"/>
    </source>
</evidence>
<dbReference type="SMART" id="SM00357">
    <property type="entry name" value="CSP"/>
    <property type="match status" value="1"/>
</dbReference>
<evidence type="ECO:0000256" key="6">
    <source>
        <dbReference type="ARBA" id="ARBA00022839"/>
    </source>
</evidence>
<comment type="similarity">
    <text evidence="8">Belongs to the RNR ribonuclease family. RNase R subfamily.</text>
</comment>
<evidence type="ECO:0000256" key="3">
    <source>
        <dbReference type="ARBA" id="ARBA00022490"/>
    </source>
</evidence>
<keyword evidence="7 8" id="KW-0694">RNA-binding</keyword>
<dbReference type="SUPFAM" id="SSF50249">
    <property type="entry name" value="Nucleic acid-binding proteins"/>
    <property type="match status" value="4"/>
</dbReference>
<dbReference type="InterPro" id="IPR011805">
    <property type="entry name" value="RNase_R"/>
</dbReference>
<evidence type="ECO:0000256" key="1">
    <source>
        <dbReference type="ARBA" id="ARBA00001849"/>
    </source>
</evidence>
<dbReference type="GO" id="GO:0008859">
    <property type="term" value="F:exoribonuclease II activity"/>
    <property type="evidence" value="ECO:0007669"/>
    <property type="project" value="UniProtKB-UniRule"/>
</dbReference>
<reference evidence="11 12" key="1">
    <citation type="submission" date="2020-10" db="EMBL/GenBank/DDBJ databases">
        <title>Connecting structure to function with the recovery of over 1000 high-quality activated sludge metagenome-assembled genomes encoding full-length rRNA genes using long-read sequencing.</title>
        <authorList>
            <person name="Singleton C.M."/>
            <person name="Petriglieri F."/>
            <person name="Kristensen J.M."/>
            <person name="Kirkegaard R.H."/>
            <person name="Michaelsen T.Y."/>
            <person name="Andersen M.H."/>
            <person name="Karst S.M."/>
            <person name="Dueholm M.S."/>
            <person name="Nielsen P.H."/>
            <person name="Albertsen M."/>
        </authorList>
    </citation>
    <scope>NUCLEOTIDE SEQUENCE [LARGE SCALE GENOMIC DNA]</scope>
    <source>
        <strain evidence="11">Ribe_18-Q3-R11-54_MAXAC.273</strain>
    </source>
</reference>
<dbReference type="PROSITE" id="PS01175">
    <property type="entry name" value="RIBONUCLEASE_II"/>
    <property type="match status" value="1"/>
</dbReference>
<dbReference type="NCBIfam" id="TIGR02063">
    <property type="entry name" value="RNase_R"/>
    <property type="match status" value="1"/>
</dbReference>
<dbReference type="EC" id="3.1.13.1" evidence="8"/>
<dbReference type="GO" id="GO:0006402">
    <property type="term" value="P:mRNA catabolic process"/>
    <property type="evidence" value="ECO:0007669"/>
    <property type="project" value="TreeGrafter"/>
</dbReference>
<dbReference type="GO" id="GO:0005829">
    <property type="term" value="C:cytosol"/>
    <property type="evidence" value="ECO:0007669"/>
    <property type="project" value="TreeGrafter"/>
</dbReference>
<name>A0A9D7SZW6_9BACT</name>
<dbReference type="Pfam" id="PF08206">
    <property type="entry name" value="OB_RNB"/>
    <property type="match status" value="1"/>
</dbReference>
<dbReference type="Pfam" id="PF00575">
    <property type="entry name" value="S1"/>
    <property type="match status" value="1"/>
</dbReference>
<dbReference type="Gene3D" id="2.40.50.140">
    <property type="entry name" value="Nucleic acid-binding proteins"/>
    <property type="match status" value="3"/>
</dbReference>
<evidence type="ECO:0000256" key="5">
    <source>
        <dbReference type="ARBA" id="ARBA00022801"/>
    </source>
</evidence>
<dbReference type="Pfam" id="PF00773">
    <property type="entry name" value="RNB"/>
    <property type="match status" value="1"/>
</dbReference>
<evidence type="ECO:0000256" key="9">
    <source>
        <dbReference type="SAM" id="MobiDB-lite"/>
    </source>
</evidence>
<evidence type="ECO:0000259" key="10">
    <source>
        <dbReference type="PROSITE" id="PS50126"/>
    </source>
</evidence>
<dbReference type="EMBL" id="JADKGY010000032">
    <property type="protein sequence ID" value="MBK9985013.1"/>
    <property type="molecule type" value="Genomic_DNA"/>
</dbReference>
<comment type="subcellular location">
    <subcellularLocation>
        <location evidence="2 8">Cytoplasm</location>
    </subcellularLocation>
</comment>
<dbReference type="Pfam" id="PF17876">
    <property type="entry name" value="CSD2"/>
    <property type="match status" value="1"/>
</dbReference>
<dbReference type="HAMAP" id="MF_01895">
    <property type="entry name" value="RNase_R"/>
    <property type="match status" value="1"/>
</dbReference>
<dbReference type="GO" id="GO:0003723">
    <property type="term" value="F:RNA binding"/>
    <property type="evidence" value="ECO:0007669"/>
    <property type="project" value="UniProtKB-UniRule"/>
</dbReference>
<gene>
    <name evidence="8 11" type="primary">rnr</name>
    <name evidence="11" type="ORF">IPP15_22070</name>
</gene>
<dbReference type="InterPro" id="IPR003029">
    <property type="entry name" value="S1_domain"/>
</dbReference>
<dbReference type="InterPro" id="IPR012340">
    <property type="entry name" value="NA-bd_OB-fold"/>
</dbReference>
<dbReference type="NCBIfam" id="TIGR00358">
    <property type="entry name" value="3_prime_RNase"/>
    <property type="match status" value="1"/>
</dbReference>
<keyword evidence="5 8" id="KW-0378">Hydrolase</keyword>
<comment type="caution">
    <text evidence="11">The sequence shown here is derived from an EMBL/GenBank/DDBJ whole genome shotgun (WGS) entry which is preliminary data.</text>
</comment>
<proteinExistence type="inferred from homology"/>
<dbReference type="InterPro" id="IPR040476">
    <property type="entry name" value="CSD2"/>
</dbReference>
<organism evidence="11 12">
    <name type="scientific">Candidatus Opimibacter skivensis</name>
    <dbReference type="NCBI Taxonomy" id="2982028"/>
    <lineage>
        <taxon>Bacteria</taxon>
        <taxon>Pseudomonadati</taxon>
        <taxon>Bacteroidota</taxon>
        <taxon>Saprospiria</taxon>
        <taxon>Saprospirales</taxon>
        <taxon>Saprospiraceae</taxon>
        <taxon>Candidatus Opimibacter</taxon>
    </lineage>
</organism>
<keyword evidence="4 8" id="KW-0540">Nuclease</keyword>
<dbReference type="InterPro" id="IPR011129">
    <property type="entry name" value="CSD"/>
</dbReference>
<accession>A0A9D7SZW6</accession>
<dbReference type="InterPro" id="IPR004476">
    <property type="entry name" value="RNase_II/RNase_R"/>
</dbReference>
<dbReference type="InterPro" id="IPR022966">
    <property type="entry name" value="RNase_II/R_CS"/>
</dbReference>
<dbReference type="InterPro" id="IPR013223">
    <property type="entry name" value="RNase_B_OB_dom"/>
</dbReference>
<dbReference type="InterPro" id="IPR001900">
    <property type="entry name" value="RNase_II/R"/>
</dbReference>
<evidence type="ECO:0000313" key="12">
    <source>
        <dbReference type="Proteomes" id="UP000808337"/>
    </source>
</evidence>
<dbReference type="Proteomes" id="UP000808337">
    <property type="component" value="Unassembled WGS sequence"/>
</dbReference>
<evidence type="ECO:0000313" key="11">
    <source>
        <dbReference type="EMBL" id="MBK9985013.1"/>
    </source>
</evidence>
<dbReference type="PROSITE" id="PS50126">
    <property type="entry name" value="S1"/>
    <property type="match status" value="1"/>
</dbReference>
<sequence length="757" mass="85893">MKKTKKNKTTSIPPLTKIKGQKLPYEKLRALVVDTIQQSRNPAWTPRQLIKKLKIANGKSDLARVLDGLVKQGKLSVDAEGVYISLLAKAKPTSTIQKPAKASGKPVYTGRVDMTRSGSAYIITEDLEEDVYVSSRNTGGAMHKDQVQFELISQRRGRKPEGLVVSILKRAIEQVIGTLKFYKKFAVVVPDRTNIQFDVIVPMDKIAEAVDGDKVVVKITEWNGNSPSGEVVHVMGASGSHELEMQSILINNGFNLAFPDEVIEESRKLPDHISEEEIAKRRDFRKITTFTIDPITAKDFDDALSIQTLENGNTEVGVHIADVSHYVLPGTALDKEAYFRSTSVYLVDRVCPMLPEKLSNELCSLRPLEESLCYSAVFEIDHDHHVVDRWFGRTVIYSDHRFSYEDAQVGLETGEGPFADELKKLNKISKSIRKKRFKDGAITFETDELQFKVDEMGQTLEIFVKERKDAHLLIEDFMLLANREVATLMAQKSKSQEIPFPYRVHDVPDQDRLLDFQKFARELGFIIQIDTPKQISKSFNRLAEASKEDERLRLLEPLAIRTMSKAIYTTNNIGHYGLAFDYYTHFTSPIRRYSDVLVHRILHANLNGVYREDKNNLEAKCKHISDRERAAMTAERESIKYKQMEYLKDKVGQEFAGVISGVIEGGIFVELEESRAEGLIPFRNMQGGFYMSAPYTAGNRSGETYTIGQKIMARIRKIDMNSRQMDLEMVDGMEGKPKSENPKPMNPKPPKLKEKKK</sequence>
<dbReference type="SMART" id="SM00955">
    <property type="entry name" value="RNB"/>
    <property type="match status" value="1"/>
</dbReference>
<feature type="region of interest" description="Disordered" evidence="9">
    <location>
        <begin position="729"/>
        <end position="757"/>
    </location>
</feature>
<keyword evidence="6 8" id="KW-0269">Exonuclease</keyword>
<dbReference type="CDD" id="cd04471">
    <property type="entry name" value="S1_RNase_R"/>
    <property type="match status" value="1"/>
</dbReference>
<dbReference type="PANTHER" id="PTHR23355:SF9">
    <property type="entry name" value="DIS3-LIKE EXONUCLEASE 2"/>
    <property type="match status" value="1"/>
</dbReference>
<evidence type="ECO:0000256" key="4">
    <source>
        <dbReference type="ARBA" id="ARBA00022722"/>
    </source>
</evidence>
<protein>
    <recommendedName>
        <fullName evidence="8">Ribonuclease R</fullName>
        <shortName evidence="8">RNase R</shortName>
        <ecNumber evidence="8">3.1.13.1</ecNumber>
    </recommendedName>
</protein>
<comment type="catalytic activity">
    <reaction evidence="1 8">
        <text>Exonucleolytic cleavage in the 3'- to 5'-direction to yield nucleoside 5'-phosphates.</text>
        <dbReference type="EC" id="3.1.13.1"/>
    </reaction>
</comment>
<evidence type="ECO:0000256" key="8">
    <source>
        <dbReference type="HAMAP-Rule" id="MF_01895"/>
    </source>
</evidence>
<evidence type="ECO:0000256" key="7">
    <source>
        <dbReference type="ARBA" id="ARBA00022884"/>
    </source>
</evidence>
<dbReference type="InterPro" id="IPR050180">
    <property type="entry name" value="RNR_Ribonuclease"/>
</dbReference>
<dbReference type="PANTHER" id="PTHR23355">
    <property type="entry name" value="RIBONUCLEASE"/>
    <property type="match status" value="1"/>
</dbReference>
<dbReference type="SMART" id="SM00316">
    <property type="entry name" value="S1"/>
    <property type="match status" value="1"/>
</dbReference>